<organism evidence="2 3">
    <name type="scientific">Arthrobotrys conoides</name>
    <dbReference type="NCBI Taxonomy" id="74498"/>
    <lineage>
        <taxon>Eukaryota</taxon>
        <taxon>Fungi</taxon>
        <taxon>Dikarya</taxon>
        <taxon>Ascomycota</taxon>
        <taxon>Pezizomycotina</taxon>
        <taxon>Orbiliomycetes</taxon>
        <taxon>Orbiliales</taxon>
        <taxon>Orbiliaceae</taxon>
        <taxon>Arthrobotrys</taxon>
    </lineage>
</organism>
<dbReference type="Proteomes" id="UP001307849">
    <property type="component" value="Unassembled WGS sequence"/>
</dbReference>
<proteinExistence type="predicted"/>
<feature type="region of interest" description="Disordered" evidence="1">
    <location>
        <begin position="1"/>
        <end position="25"/>
    </location>
</feature>
<comment type="caution">
    <text evidence="2">The sequence shown here is derived from an EMBL/GenBank/DDBJ whole genome shotgun (WGS) entry which is preliminary data.</text>
</comment>
<evidence type="ECO:0000256" key="1">
    <source>
        <dbReference type="SAM" id="MobiDB-lite"/>
    </source>
</evidence>
<name>A0AAN8ND41_9PEZI</name>
<gene>
    <name evidence="2" type="ORF">TWF506_002487</name>
</gene>
<evidence type="ECO:0000313" key="3">
    <source>
        <dbReference type="Proteomes" id="UP001307849"/>
    </source>
</evidence>
<reference evidence="2 3" key="1">
    <citation type="submission" date="2019-10" db="EMBL/GenBank/DDBJ databases">
        <authorList>
            <person name="Palmer J.M."/>
        </authorList>
    </citation>
    <scope>NUCLEOTIDE SEQUENCE [LARGE SCALE GENOMIC DNA]</scope>
    <source>
        <strain evidence="2 3">TWF506</strain>
    </source>
</reference>
<dbReference type="AlphaFoldDB" id="A0AAN8ND41"/>
<sequence length="220" mass="25272">MNTYLPNDFSDDDCPQGPSHSQAQGLSFVNGAAPLNLTSNFYGVSEEVPDAPGRHAGESIRPTSNARPIMVGLTNNSRRSRGPTYKYHEYNAPFVIHTAPGSPFGEQKFEWEYDDRVLRYPGGYVYYYKPLPGFGLDDYGLLELMEVEVGPCIKPEPQYLGVGVFEQRGHRIQWTLKSFKLNFESLEWYYELQMFMNGREHIMCKAESELRDRSLWKLYS</sequence>
<protein>
    <submittedName>
        <fullName evidence="2">Uncharacterized protein</fullName>
    </submittedName>
</protein>
<dbReference type="EMBL" id="JAVHJM010000010">
    <property type="protein sequence ID" value="KAK6504283.1"/>
    <property type="molecule type" value="Genomic_DNA"/>
</dbReference>
<evidence type="ECO:0000313" key="2">
    <source>
        <dbReference type="EMBL" id="KAK6504283.1"/>
    </source>
</evidence>
<keyword evidence="3" id="KW-1185">Reference proteome</keyword>
<accession>A0AAN8ND41</accession>